<name>A0A8X8CHX3_POPTO</name>
<keyword evidence="2" id="KW-1185">Reference proteome</keyword>
<dbReference type="EMBL" id="JAAWWB010000016">
    <property type="protein sequence ID" value="KAG6763296.1"/>
    <property type="molecule type" value="Genomic_DNA"/>
</dbReference>
<sequence>MCSIWNKLNVFHGERLWQGKLLLAEQIRLLTELKDSLGLYPEVHSLDLDVETGEIVGNAYLFLKEQLELSAMPLPSGITHGTIIMALMNRLG</sequence>
<proteinExistence type="predicted"/>
<evidence type="ECO:0000313" key="2">
    <source>
        <dbReference type="Proteomes" id="UP000886885"/>
    </source>
</evidence>
<gene>
    <name evidence="1" type="ORF">POTOM_030710</name>
</gene>
<protein>
    <submittedName>
        <fullName evidence="1">Uncharacterized protein</fullName>
    </submittedName>
</protein>
<dbReference type="AlphaFoldDB" id="A0A8X8CHX3"/>
<organism evidence="1 2">
    <name type="scientific">Populus tomentosa</name>
    <name type="common">Chinese white poplar</name>
    <dbReference type="NCBI Taxonomy" id="118781"/>
    <lineage>
        <taxon>Eukaryota</taxon>
        <taxon>Viridiplantae</taxon>
        <taxon>Streptophyta</taxon>
        <taxon>Embryophyta</taxon>
        <taxon>Tracheophyta</taxon>
        <taxon>Spermatophyta</taxon>
        <taxon>Magnoliopsida</taxon>
        <taxon>eudicotyledons</taxon>
        <taxon>Gunneridae</taxon>
        <taxon>Pentapetalae</taxon>
        <taxon>rosids</taxon>
        <taxon>fabids</taxon>
        <taxon>Malpighiales</taxon>
        <taxon>Salicaceae</taxon>
        <taxon>Saliceae</taxon>
        <taxon>Populus</taxon>
    </lineage>
</organism>
<reference evidence="1" key="1">
    <citation type="journal article" date="2020" name="bioRxiv">
        <title>Hybrid origin of Populus tomentosa Carr. identified through genome sequencing and phylogenomic analysis.</title>
        <authorList>
            <person name="An X."/>
            <person name="Gao K."/>
            <person name="Chen Z."/>
            <person name="Li J."/>
            <person name="Yang X."/>
            <person name="Yang X."/>
            <person name="Zhou J."/>
            <person name="Guo T."/>
            <person name="Zhao T."/>
            <person name="Huang S."/>
            <person name="Miao D."/>
            <person name="Khan W.U."/>
            <person name="Rao P."/>
            <person name="Ye M."/>
            <person name="Lei B."/>
            <person name="Liao W."/>
            <person name="Wang J."/>
            <person name="Ji L."/>
            <person name="Li Y."/>
            <person name="Guo B."/>
            <person name="Mustafa N.S."/>
            <person name="Li S."/>
            <person name="Yun Q."/>
            <person name="Keller S.R."/>
            <person name="Mao J."/>
            <person name="Zhang R."/>
            <person name="Strauss S.H."/>
        </authorList>
    </citation>
    <scope>NUCLEOTIDE SEQUENCE</scope>
    <source>
        <strain evidence="1">GM15</strain>
        <tissue evidence="1">Leaf</tissue>
    </source>
</reference>
<evidence type="ECO:0000313" key="1">
    <source>
        <dbReference type="EMBL" id="KAG6763296.1"/>
    </source>
</evidence>
<dbReference type="OrthoDB" id="10468692at2759"/>
<dbReference type="Proteomes" id="UP000886885">
    <property type="component" value="Chromosome 8D"/>
</dbReference>
<accession>A0A8X8CHX3</accession>
<comment type="caution">
    <text evidence="1">The sequence shown here is derived from an EMBL/GenBank/DDBJ whole genome shotgun (WGS) entry which is preliminary data.</text>
</comment>